<dbReference type="PANTHER" id="PTHR42709">
    <property type="entry name" value="ALKALINE PHOSPHATASE LIKE PROTEIN"/>
    <property type="match status" value="1"/>
</dbReference>
<dbReference type="Proteomes" id="UP000269998">
    <property type="component" value="Chromosome"/>
</dbReference>
<feature type="transmembrane region" description="Helical" evidence="7">
    <location>
        <begin position="116"/>
        <end position="135"/>
    </location>
</feature>
<comment type="similarity">
    <text evidence="2">Belongs to the DedA family.</text>
</comment>
<evidence type="ECO:0000256" key="3">
    <source>
        <dbReference type="ARBA" id="ARBA00022475"/>
    </source>
</evidence>
<accession>A0A3S4FM45</accession>
<dbReference type="GO" id="GO:0005886">
    <property type="term" value="C:plasma membrane"/>
    <property type="evidence" value="ECO:0007669"/>
    <property type="project" value="UniProtKB-SubCell"/>
</dbReference>
<name>A0A3S4FM45_9MYCO</name>
<evidence type="ECO:0000259" key="8">
    <source>
        <dbReference type="Pfam" id="PF09335"/>
    </source>
</evidence>
<keyword evidence="5 7" id="KW-1133">Transmembrane helix</keyword>
<feature type="transmembrane region" description="Helical" evidence="7">
    <location>
        <begin position="55"/>
        <end position="75"/>
    </location>
</feature>
<keyword evidence="10" id="KW-1185">Reference proteome</keyword>
<dbReference type="OrthoDB" id="9813426at2"/>
<dbReference type="InterPro" id="IPR051311">
    <property type="entry name" value="DedA_domain"/>
</dbReference>
<feature type="domain" description="VTT" evidence="8">
    <location>
        <begin position="32"/>
        <end position="161"/>
    </location>
</feature>
<evidence type="ECO:0000313" key="10">
    <source>
        <dbReference type="Proteomes" id="UP000269998"/>
    </source>
</evidence>
<protein>
    <submittedName>
        <fullName evidence="9">Inner membrane protein YohD</fullName>
    </submittedName>
</protein>
<evidence type="ECO:0000256" key="7">
    <source>
        <dbReference type="SAM" id="Phobius"/>
    </source>
</evidence>
<feature type="transmembrane region" description="Helical" evidence="7">
    <location>
        <begin position="13"/>
        <end position="43"/>
    </location>
</feature>
<feature type="transmembrane region" description="Helical" evidence="7">
    <location>
        <begin position="142"/>
        <end position="163"/>
    </location>
</feature>
<dbReference type="Pfam" id="PF09335">
    <property type="entry name" value="VTT_dom"/>
    <property type="match status" value="1"/>
</dbReference>
<evidence type="ECO:0000256" key="6">
    <source>
        <dbReference type="ARBA" id="ARBA00023136"/>
    </source>
</evidence>
<keyword evidence="6 7" id="KW-0472">Membrane</keyword>
<organism evidence="9 10">
    <name type="scientific">Mycobacterium basiliense</name>
    <dbReference type="NCBI Taxonomy" id="2094119"/>
    <lineage>
        <taxon>Bacteria</taxon>
        <taxon>Bacillati</taxon>
        <taxon>Actinomycetota</taxon>
        <taxon>Actinomycetes</taxon>
        <taxon>Mycobacteriales</taxon>
        <taxon>Mycobacteriaceae</taxon>
        <taxon>Mycobacterium</taxon>
    </lineage>
</organism>
<sequence>MDVAALLQSIPPLAVYILVGGVVGIESLGIPLPGEIVLVSAALLSSHHELAVNPIGVGVAAVIGAVVGDSIGYTIGRRFGMPLFERLGRRFPKHFGPGHIALAERLFGRWGVRAVFFGRFIALLRILAGPLAGALKMHYPRFLAANVSGAICWAGGTTALVYYAGIAAERWLQRFSWVGLVVALVAGGIAAILLRERTARAIAELAEEHHRKADTTAA</sequence>
<dbReference type="RefSeq" id="WP_158016319.1">
    <property type="nucleotide sequence ID" value="NZ_CBCSKE010000023.1"/>
</dbReference>
<evidence type="ECO:0000256" key="4">
    <source>
        <dbReference type="ARBA" id="ARBA00022692"/>
    </source>
</evidence>
<dbReference type="EMBL" id="LR130759">
    <property type="protein sequence ID" value="VDM88327.1"/>
    <property type="molecule type" value="Genomic_DNA"/>
</dbReference>
<evidence type="ECO:0000313" key="9">
    <source>
        <dbReference type="EMBL" id="VDM88327.1"/>
    </source>
</evidence>
<evidence type="ECO:0000256" key="2">
    <source>
        <dbReference type="ARBA" id="ARBA00010792"/>
    </source>
</evidence>
<feature type="transmembrane region" description="Helical" evidence="7">
    <location>
        <begin position="175"/>
        <end position="194"/>
    </location>
</feature>
<dbReference type="KEGG" id="mbai:MB901379_01888"/>
<keyword evidence="4 7" id="KW-0812">Transmembrane</keyword>
<proteinExistence type="inferred from homology"/>
<dbReference type="AlphaFoldDB" id="A0A3S4FM45"/>
<comment type="subcellular location">
    <subcellularLocation>
        <location evidence="1">Cell membrane</location>
        <topology evidence="1">Multi-pass membrane protein</topology>
    </subcellularLocation>
</comment>
<evidence type="ECO:0000256" key="5">
    <source>
        <dbReference type="ARBA" id="ARBA00022989"/>
    </source>
</evidence>
<reference evidence="10" key="1">
    <citation type="submission" date="2018-02" db="EMBL/GenBank/DDBJ databases">
        <authorList>
            <person name="Seth-Smith MB H."/>
            <person name="Seth-Smith H."/>
        </authorList>
    </citation>
    <scope>NUCLEOTIDE SEQUENCE [LARGE SCALE GENOMIC DNA]</scope>
</reference>
<keyword evidence="3" id="KW-1003">Cell membrane</keyword>
<dbReference type="PANTHER" id="PTHR42709:SF6">
    <property type="entry name" value="UNDECAPRENYL PHOSPHATE TRANSPORTER A"/>
    <property type="match status" value="1"/>
</dbReference>
<evidence type="ECO:0000256" key="1">
    <source>
        <dbReference type="ARBA" id="ARBA00004651"/>
    </source>
</evidence>
<dbReference type="InterPro" id="IPR032816">
    <property type="entry name" value="VTT_dom"/>
</dbReference>
<gene>
    <name evidence="9" type="primary">yohD</name>
    <name evidence="9" type="ORF">MB901379_01888</name>
</gene>